<dbReference type="InterPro" id="IPR025886">
    <property type="entry name" value="PP2-like"/>
</dbReference>
<evidence type="ECO:0000313" key="2">
    <source>
        <dbReference type="Proteomes" id="UP000215914"/>
    </source>
</evidence>
<dbReference type="PANTHER" id="PTHR32278:SF111">
    <property type="entry name" value="F-BOX PROTEIN PP2-B12-RELATED"/>
    <property type="match status" value="1"/>
</dbReference>
<gene>
    <name evidence="1" type="ORF">HanXRQr2_Chr03g0120561</name>
</gene>
<dbReference type="Proteomes" id="UP000215914">
    <property type="component" value="Unassembled WGS sequence"/>
</dbReference>
<reference evidence="1" key="2">
    <citation type="submission" date="2020-06" db="EMBL/GenBank/DDBJ databases">
        <title>Helianthus annuus Genome sequencing and assembly Release 2.</title>
        <authorList>
            <person name="Gouzy J."/>
            <person name="Langlade N."/>
            <person name="Munos S."/>
        </authorList>
    </citation>
    <scope>NUCLEOTIDE SEQUENCE</scope>
    <source>
        <tissue evidence="1">Leaves</tissue>
    </source>
</reference>
<organism evidence="1 2">
    <name type="scientific">Helianthus annuus</name>
    <name type="common">Common sunflower</name>
    <dbReference type="NCBI Taxonomy" id="4232"/>
    <lineage>
        <taxon>Eukaryota</taxon>
        <taxon>Viridiplantae</taxon>
        <taxon>Streptophyta</taxon>
        <taxon>Embryophyta</taxon>
        <taxon>Tracheophyta</taxon>
        <taxon>Spermatophyta</taxon>
        <taxon>Magnoliopsida</taxon>
        <taxon>eudicotyledons</taxon>
        <taxon>Gunneridae</taxon>
        <taxon>Pentapetalae</taxon>
        <taxon>asterids</taxon>
        <taxon>campanulids</taxon>
        <taxon>Asterales</taxon>
        <taxon>Asteraceae</taxon>
        <taxon>Asteroideae</taxon>
        <taxon>Heliantheae alliance</taxon>
        <taxon>Heliantheae</taxon>
        <taxon>Helianthus</taxon>
    </lineage>
</organism>
<name>A0A9K3NXM9_HELAN</name>
<dbReference type="EMBL" id="MNCJ02000318">
    <property type="protein sequence ID" value="KAF5815213.1"/>
    <property type="molecule type" value="Genomic_DNA"/>
</dbReference>
<comment type="caution">
    <text evidence="1">The sequence shown here is derived from an EMBL/GenBank/DDBJ whole genome shotgun (WGS) entry which is preliminary data.</text>
</comment>
<reference evidence="1" key="1">
    <citation type="journal article" date="2017" name="Nature">
        <title>The sunflower genome provides insights into oil metabolism, flowering and Asterid evolution.</title>
        <authorList>
            <person name="Badouin H."/>
            <person name="Gouzy J."/>
            <person name="Grassa C.J."/>
            <person name="Murat F."/>
            <person name="Staton S.E."/>
            <person name="Cottret L."/>
            <person name="Lelandais-Briere C."/>
            <person name="Owens G.L."/>
            <person name="Carrere S."/>
            <person name="Mayjonade B."/>
            <person name="Legrand L."/>
            <person name="Gill N."/>
            <person name="Kane N.C."/>
            <person name="Bowers J.E."/>
            <person name="Hubner S."/>
            <person name="Bellec A."/>
            <person name="Berard A."/>
            <person name="Berges H."/>
            <person name="Blanchet N."/>
            <person name="Boniface M.C."/>
            <person name="Brunel D."/>
            <person name="Catrice O."/>
            <person name="Chaidir N."/>
            <person name="Claudel C."/>
            <person name="Donnadieu C."/>
            <person name="Faraut T."/>
            <person name="Fievet G."/>
            <person name="Helmstetter N."/>
            <person name="King M."/>
            <person name="Knapp S.J."/>
            <person name="Lai Z."/>
            <person name="Le Paslier M.C."/>
            <person name="Lippi Y."/>
            <person name="Lorenzon L."/>
            <person name="Mandel J.R."/>
            <person name="Marage G."/>
            <person name="Marchand G."/>
            <person name="Marquand E."/>
            <person name="Bret-Mestries E."/>
            <person name="Morien E."/>
            <person name="Nambeesan S."/>
            <person name="Nguyen T."/>
            <person name="Pegot-Espagnet P."/>
            <person name="Pouilly N."/>
            <person name="Raftis F."/>
            <person name="Sallet E."/>
            <person name="Schiex T."/>
            <person name="Thomas J."/>
            <person name="Vandecasteele C."/>
            <person name="Vares D."/>
            <person name="Vear F."/>
            <person name="Vautrin S."/>
            <person name="Crespi M."/>
            <person name="Mangin B."/>
            <person name="Burke J.M."/>
            <person name="Salse J."/>
            <person name="Munos S."/>
            <person name="Vincourt P."/>
            <person name="Rieseberg L.H."/>
            <person name="Langlade N.B."/>
        </authorList>
    </citation>
    <scope>NUCLEOTIDE SEQUENCE</scope>
    <source>
        <tissue evidence="1">Leaves</tissue>
    </source>
</reference>
<dbReference type="Gramene" id="mRNA:HanXRQr2_Chr03g0120561">
    <property type="protein sequence ID" value="mRNA:HanXRQr2_Chr03g0120561"/>
    <property type="gene ID" value="HanXRQr2_Chr03g0120561"/>
</dbReference>
<dbReference type="Pfam" id="PF14299">
    <property type="entry name" value="PP2"/>
    <property type="match status" value="1"/>
</dbReference>
<accession>A0A9K3NXM9</accession>
<keyword evidence="2" id="KW-1185">Reference proteome</keyword>
<evidence type="ECO:0000313" key="1">
    <source>
        <dbReference type="EMBL" id="KAF5815213.1"/>
    </source>
</evidence>
<dbReference type="PANTHER" id="PTHR32278">
    <property type="entry name" value="F-BOX DOMAIN-CONTAINING PROTEIN"/>
    <property type="match status" value="1"/>
</dbReference>
<proteinExistence type="predicted"/>
<protein>
    <submittedName>
        <fullName evidence="1">Phloem protein</fullName>
    </submittedName>
</protein>
<dbReference type="AlphaFoldDB" id="A0A9K3NXM9"/>
<sequence>MSIPQWFSVNKKGQHCELISSSKCVSASHTVFSAPGKLLHSRFQDLFKYRSTEDLRLTVVTQFLSPNVTYIINLVYKCDYPHNRDLRIPFKYKLEEMREYSTSCVAHVGEDGWQRTELFQFTSIKNEHYFDIHFLSELTGQEDRSYDIFSINIEGVEFCPVDFEKDENKVDNMQQPTDIDWGKRLPDEYAELIATTYSAYGISRKNAYFLLREGFLTNSEQWFSISKKSKKRLMLSARAILPEEKSGWNFLSRRKMSWVWKSLPGSRFEKVAESCDINHLAITFRIASHLLSHDTMYACYLVFKLPENASVFEGVVVTSFHIRGMKNLHTARHHIYLVTPPHTPIIELSPGQKPSRCRKIKGHPKLRKDGWMEIQMWEFLFSSQFELDSRYKSFWKDGFVIDGYFKSLDKWNFTGLIVKGIELRPAKVHFEPISM</sequence>